<dbReference type="AlphaFoldDB" id="A0AAE1P5Y8"/>
<accession>A0AAE1P5Y8</accession>
<gene>
    <name evidence="2" type="ORF">Pmani_025806</name>
</gene>
<name>A0AAE1P5Y8_9EUCA</name>
<sequence length="193" mass="21349">MATSEMPSTDLENTGTANIKNKTKMTNLRGLSNAGQFEQVSSQASKRFGDIEGGLNTNHRTFGDISNRVEKVGPESCIIGSKQLLSLVQPKPTEAAWESTSGIGAETDEKAEFIPKITQVEDYGDILPPECRLTRNDISRLTDFWGTYEKSATELNSSLRAFDILMKPVPIVSRVPKLEPLDDVMYMPPPPWE</sequence>
<comment type="caution">
    <text evidence="2">The sequence shown here is derived from an EMBL/GenBank/DDBJ whole genome shotgun (WGS) entry which is preliminary data.</text>
</comment>
<reference evidence="2" key="1">
    <citation type="submission" date="2023-11" db="EMBL/GenBank/DDBJ databases">
        <title>Genome assemblies of two species of porcelain crab, Petrolisthes cinctipes and Petrolisthes manimaculis (Anomura: Porcellanidae).</title>
        <authorList>
            <person name="Angst P."/>
        </authorList>
    </citation>
    <scope>NUCLEOTIDE SEQUENCE</scope>
    <source>
        <strain evidence="2">PB745_02</strain>
        <tissue evidence="2">Gill</tissue>
    </source>
</reference>
<organism evidence="2 3">
    <name type="scientific">Petrolisthes manimaculis</name>
    <dbReference type="NCBI Taxonomy" id="1843537"/>
    <lineage>
        <taxon>Eukaryota</taxon>
        <taxon>Metazoa</taxon>
        <taxon>Ecdysozoa</taxon>
        <taxon>Arthropoda</taxon>
        <taxon>Crustacea</taxon>
        <taxon>Multicrustacea</taxon>
        <taxon>Malacostraca</taxon>
        <taxon>Eumalacostraca</taxon>
        <taxon>Eucarida</taxon>
        <taxon>Decapoda</taxon>
        <taxon>Pleocyemata</taxon>
        <taxon>Anomura</taxon>
        <taxon>Galatheoidea</taxon>
        <taxon>Porcellanidae</taxon>
        <taxon>Petrolisthes</taxon>
    </lineage>
</organism>
<dbReference type="Proteomes" id="UP001292094">
    <property type="component" value="Unassembled WGS sequence"/>
</dbReference>
<dbReference type="EMBL" id="JAWZYT010002784">
    <property type="protein sequence ID" value="KAK4302078.1"/>
    <property type="molecule type" value="Genomic_DNA"/>
</dbReference>
<protein>
    <submittedName>
        <fullName evidence="2">Uncharacterized protein</fullName>
    </submittedName>
</protein>
<evidence type="ECO:0000256" key="1">
    <source>
        <dbReference type="SAM" id="MobiDB-lite"/>
    </source>
</evidence>
<evidence type="ECO:0000313" key="3">
    <source>
        <dbReference type="Proteomes" id="UP001292094"/>
    </source>
</evidence>
<proteinExistence type="predicted"/>
<evidence type="ECO:0000313" key="2">
    <source>
        <dbReference type="EMBL" id="KAK4302078.1"/>
    </source>
</evidence>
<keyword evidence="3" id="KW-1185">Reference proteome</keyword>
<feature type="region of interest" description="Disordered" evidence="1">
    <location>
        <begin position="1"/>
        <end position="21"/>
    </location>
</feature>